<evidence type="ECO:0000313" key="2">
    <source>
        <dbReference type="Proteomes" id="UP000054279"/>
    </source>
</evidence>
<evidence type="ECO:0000313" key="1">
    <source>
        <dbReference type="EMBL" id="KIJ41819.1"/>
    </source>
</evidence>
<keyword evidence="2" id="KW-1185">Reference proteome</keyword>
<accession>A0A0C9V4M4</accession>
<reference evidence="1 2" key="1">
    <citation type="submission" date="2014-06" db="EMBL/GenBank/DDBJ databases">
        <title>Evolutionary Origins and Diversification of the Mycorrhizal Mutualists.</title>
        <authorList>
            <consortium name="DOE Joint Genome Institute"/>
            <consortium name="Mycorrhizal Genomics Consortium"/>
            <person name="Kohler A."/>
            <person name="Kuo A."/>
            <person name="Nagy L.G."/>
            <person name="Floudas D."/>
            <person name="Copeland A."/>
            <person name="Barry K.W."/>
            <person name="Cichocki N."/>
            <person name="Veneault-Fourrey C."/>
            <person name="LaButti K."/>
            <person name="Lindquist E.A."/>
            <person name="Lipzen A."/>
            <person name="Lundell T."/>
            <person name="Morin E."/>
            <person name="Murat C."/>
            <person name="Riley R."/>
            <person name="Ohm R."/>
            <person name="Sun H."/>
            <person name="Tunlid A."/>
            <person name="Henrissat B."/>
            <person name="Grigoriev I.V."/>
            <person name="Hibbett D.S."/>
            <person name="Martin F."/>
        </authorList>
    </citation>
    <scope>NUCLEOTIDE SEQUENCE [LARGE SCALE GENOMIC DNA]</scope>
    <source>
        <strain evidence="1 2">SS14</strain>
    </source>
</reference>
<protein>
    <submittedName>
        <fullName evidence="1">Uncharacterized protein</fullName>
    </submittedName>
</protein>
<name>A0A0C9V4M4_SPHS4</name>
<sequence length="118" mass="13759">MIVGLWQEIRWTADILLHEEGQDREFAKWKWRTPNPSETATDVSVEDPDEKPLEKYLLRKEFKRTLKQQRMDTEVMENKQSADRLDFAPAILEVDEAESEPSVKKVVAWLAKSAKSTV</sequence>
<gene>
    <name evidence="1" type="ORF">M422DRAFT_255138</name>
</gene>
<organism evidence="1 2">
    <name type="scientific">Sphaerobolus stellatus (strain SS14)</name>
    <dbReference type="NCBI Taxonomy" id="990650"/>
    <lineage>
        <taxon>Eukaryota</taxon>
        <taxon>Fungi</taxon>
        <taxon>Dikarya</taxon>
        <taxon>Basidiomycota</taxon>
        <taxon>Agaricomycotina</taxon>
        <taxon>Agaricomycetes</taxon>
        <taxon>Phallomycetidae</taxon>
        <taxon>Geastrales</taxon>
        <taxon>Sphaerobolaceae</taxon>
        <taxon>Sphaerobolus</taxon>
    </lineage>
</organism>
<proteinExistence type="predicted"/>
<dbReference type="AlphaFoldDB" id="A0A0C9V4M4"/>
<dbReference type="Proteomes" id="UP000054279">
    <property type="component" value="Unassembled WGS sequence"/>
</dbReference>
<dbReference type="EMBL" id="KN837134">
    <property type="protein sequence ID" value="KIJ41819.1"/>
    <property type="molecule type" value="Genomic_DNA"/>
</dbReference>
<dbReference type="HOGENOM" id="CLU_2074636_0_0_1"/>